<dbReference type="Proteomes" id="UP000299102">
    <property type="component" value="Unassembled WGS sequence"/>
</dbReference>
<dbReference type="EMBL" id="BGZK01000036">
    <property type="protein sequence ID" value="GBP09494.1"/>
    <property type="molecule type" value="Genomic_DNA"/>
</dbReference>
<gene>
    <name evidence="1" type="ORF">EVAR_76515_1</name>
</gene>
<evidence type="ECO:0000313" key="1">
    <source>
        <dbReference type="EMBL" id="GBP09494.1"/>
    </source>
</evidence>
<organism evidence="1 2">
    <name type="scientific">Eumeta variegata</name>
    <name type="common">Bagworm moth</name>
    <name type="synonym">Eumeta japonica</name>
    <dbReference type="NCBI Taxonomy" id="151549"/>
    <lineage>
        <taxon>Eukaryota</taxon>
        <taxon>Metazoa</taxon>
        <taxon>Ecdysozoa</taxon>
        <taxon>Arthropoda</taxon>
        <taxon>Hexapoda</taxon>
        <taxon>Insecta</taxon>
        <taxon>Pterygota</taxon>
        <taxon>Neoptera</taxon>
        <taxon>Endopterygota</taxon>
        <taxon>Lepidoptera</taxon>
        <taxon>Glossata</taxon>
        <taxon>Ditrysia</taxon>
        <taxon>Tineoidea</taxon>
        <taxon>Psychidae</taxon>
        <taxon>Oiketicinae</taxon>
        <taxon>Eumeta</taxon>
    </lineage>
</organism>
<proteinExistence type="predicted"/>
<accession>A0A4C1T5T5</accession>
<name>A0A4C1T5T5_EUMVA</name>
<comment type="caution">
    <text evidence="1">The sequence shown here is derived from an EMBL/GenBank/DDBJ whole genome shotgun (WGS) entry which is preliminary data.</text>
</comment>
<sequence length="197" mass="21178">MLASVRLISLDDKVSGGTIKCGEPSGACSATRVFKRVRAARGTSRPGCVSSLTTFASSLPRTLVLLSSLPYDLRKHQNGLLRLHCALSPAASIQLSPATFRRSSVHRSIGLPLALLPFEPFHVVTSFVQRSPVGLGASVRSLLNNTITGFTCVSGVRIRVRYAIQNGDEMTADDALDRCKRQENSLYVHTGGAAREL</sequence>
<dbReference type="AlphaFoldDB" id="A0A4C1T5T5"/>
<reference evidence="1 2" key="1">
    <citation type="journal article" date="2019" name="Commun. Biol.">
        <title>The bagworm genome reveals a unique fibroin gene that provides high tensile strength.</title>
        <authorList>
            <person name="Kono N."/>
            <person name="Nakamura H."/>
            <person name="Ohtoshi R."/>
            <person name="Tomita M."/>
            <person name="Numata K."/>
            <person name="Arakawa K."/>
        </authorList>
    </citation>
    <scope>NUCLEOTIDE SEQUENCE [LARGE SCALE GENOMIC DNA]</scope>
</reference>
<protein>
    <submittedName>
        <fullName evidence="1">Uncharacterized protein</fullName>
    </submittedName>
</protein>
<evidence type="ECO:0000313" key="2">
    <source>
        <dbReference type="Proteomes" id="UP000299102"/>
    </source>
</evidence>
<keyword evidence="2" id="KW-1185">Reference proteome</keyword>